<evidence type="ECO:0000256" key="5">
    <source>
        <dbReference type="ARBA" id="ARBA00022741"/>
    </source>
</evidence>
<reference evidence="12 13" key="1">
    <citation type="journal article" date="2021" name="bioRxiv">
        <title>Unique metabolic strategies in Hadean analogues reveal hints for primordial physiology.</title>
        <authorList>
            <person name="Nobu M.K."/>
            <person name="Nakai R."/>
            <person name="Tamazawa S."/>
            <person name="Mori H."/>
            <person name="Toyoda A."/>
            <person name="Ijiri A."/>
            <person name="Suzuki S."/>
            <person name="Kurokawa K."/>
            <person name="Kamagata Y."/>
            <person name="Tamaki H."/>
        </authorList>
    </citation>
    <scope>NUCLEOTIDE SEQUENCE [LARGE SCALE GENOMIC DNA]</scope>
    <source>
        <strain evidence="12">BS525</strain>
    </source>
</reference>
<dbReference type="AlphaFoldDB" id="A0A9E2F4I4"/>
<dbReference type="InterPro" id="IPR014729">
    <property type="entry name" value="Rossmann-like_a/b/a_fold"/>
</dbReference>
<dbReference type="NCBIfam" id="TIGR00398">
    <property type="entry name" value="metG"/>
    <property type="match status" value="1"/>
</dbReference>
<dbReference type="EC" id="6.1.1.10" evidence="2"/>
<dbReference type="InterPro" id="IPR015413">
    <property type="entry name" value="Methionyl/Leucyl_tRNA_Synth"/>
</dbReference>
<keyword evidence="5 10" id="KW-0547">Nucleotide-binding</keyword>
<organism evidence="12 13">
    <name type="scientific">Psychracetigena formicireducens</name>
    <dbReference type="NCBI Taxonomy" id="2986056"/>
    <lineage>
        <taxon>Bacteria</taxon>
        <taxon>Bacillati</taxon>
        <taxon>Candidatus Lithacetigenota</taxon>
        <taxon>Candidatus Psychracetigena</taxon>
    </lineage>
</organism>
<evidence type="ECO:0000256" key="8">
    <source>
        <dbReference type="ARBA" id="ARBA00023146"/>
    </source>
</evidence>
<feature type="domain" description="Methionyl/Leucyl tRNA synthetase" evidence="11">
    <location>
        <begin position="151"/>
        <end position="382"/>
    </location>
</feature>
<dbReference type="GO" id="GO:0005524">
    <property type="term" value="F:ATP binding"/>
    <property type="evidence" value="ECO:0007669"/>
    <property type="project" value="UniProtKB-KW"/>
</dbReference>
<proteinExistence type="inferred from homology"/>
<evidence type="ECO:0000313" key="12">
    <source>
        <dbReference type="EMBL" id="MBT9145091.1"/>
    </source>
</evidence>
<dbReference type="InterPro" id="IPR033911">
    <property type="entry name" value="MetRS_core"/>
</dbReference>
<dbReference type="Gene3D" id="1.10.730.10">
    <property type="entry name" value="Isoleucyl-tRNA Synthetase, Domain 1"/>
    <property type="match status" value="1"/>
</dbReference>
<dbReference type="InterPro" id="IPR009080">
    <property type="entry name" value="tRNAsynth_Ia_anticodon-bd"/>
</dbReference>
<evidence type="ECO:0000256" key="9">
    <source>
        <dbReference type="ARBA" id="ARBA00030904"/>
    </source>
</evidence>
<dbReference type="InterPro" id="IPR014758">
    <property type="entry name" value="Met-tRNA_synth"/>
</dbReference>
<dbReference type="PANTHER" id="PTHR43326:SF1">
    <property type="entry name" value="METHIONINE--TRNA LIGASE, MITOCHONDRIAL"/>
    <property type="match status" value="1"/>
</dbReference>
<dbReference type="SUPFAM" id="SSF47323">
    <property type="entry name" value="Anticodon-binding domain of a subclass of class I aminoacyl-tRNA synthetases"/>
    <property type="match status" value="1"/>
</dbReference>
<dbReference type="CDD" id="cd00814">
    <property type="entry name" value="MetRS_core"/>
    <property type="match status" value="1"/>
</dbReference>
<dbReference type="PANTHER" id="PTHR43326">
    <property type="entry name" value="METHIONYL-TRNA SYNTHETASE"/>
    <property type="match status" value="1"/>
</dbReference>
<name>A0A9E2F4I4_PSYF1</name>
<evidence type="ECO:0000256" key="2">
    <source>
        <dbReference type="ARBA" id="ARBA00012838"/>
    </source>
</evidence>
<evidence type="ECO:0000256" key="10">
    <source>
        <dbReference type="RuleBase" id="RU363039"/>
    </source>
</evidence>
<keyword evidence="4 10" id="KW-0436">Ligase</keyword>
<evidence type="ECO:0000256" key="6">
    <source>
        <dbReference type="ARBA" id="ARBA00022840"/>
    </source>
</evidence>
<protein>
    <recommendedName>
        <fullName evidence="3">Methionine--tRNA ligase</fullName>
        <ecNumber evidence="2">6.1.1.10</ecNumber>
    </recommendedName>
    <alternativeName>
        <fullName evidence="9">Methionyl-tRNA synthetase</fullName>
    </alternativeName>
</protein>
<dbReference type="SUPFAM" id="SSF52374">
    <property type="entry name" value="Nucleotidylyl transferase"/>
    <property type="match status" value="1"/>
</dbReference>
<dbReference type="Proteomes" id="UP000811545">
    <property type="component" value="Unassembled WGS sequence"/>
</dbReference>
<dbReference type="FunFam" id="2.170.220.10:FF:000002">
    <property type="entry name" value="Methionine--tRNA ligase"/>
    <property type="match status" value="1"/>
</dbReference>
<keyword evidence="8 10" id="KW-0030">Aminoacyl-tRNA synthetase</keyword>
<dbReference type="GO" id="GO:0006431">
    <property type="term" value="P:methionyl-tRNA aminoacylation"/>
    <property type="evidence" value="ECO:0007669"/>
    <property type="project" value="InterPro"/>
</dbReference>
<dbReference type="Gene3D" id="3.40.50.620">
    <property type="entry name" value="HUPs"/>
    <property type="match status" value="1"/>
</dbReference>
<comment type="caution">
    <text evidence="12">The sequence shown here is derived from an EMBL/GenBank/DDBJ whole genome shotgun (WGS) entry which is preliminary data.</text>
</comment>
<dbReference type="Pfam" id="PF09334">
    <property type="entry name" value="tRNA-synt_1g"/>
    <property type="match status" value="1"/>
</dbReference>
<sequence>MVHSGVIYFIIGNRDRVMFYITTPIYYVNARPHLGTTYTTVIADVMSRYHRLMGEDTFFLTGTDEHGINIQRVAENKNITPQQHCDELASAFQETWKKLHIQYDGFIRTSENRHIEVVQQVFDYLFKKGVLYKGVYNGWYCPRCESYYNLEELEEDNCPIHKSKVDYLEEETYFFSWSNYQEKLLEYYADRPHFVVPENRYREIISFVERGLKDISVSRTSVSWGIPVVSTPEHTVYVWLDALLNYLSAVGFNSDGNLFSTLWPPKVQVIGKDILRQHAAFWPAVLMALELPLPDHLMVHEFFLVTGSKMSKSGGNVFDPLVLIDELSKLTGVDPKISADALRYFLIKDGPEKNDSDFSFDSFINRFKVDLANDWGNLINRTFGLMLRLGLTRVPNPDGLYDSEFKTEVQKYIKLYHQSFAQLSPKEALNQISITLKFLNSYIDTHRPWSAEVKERDNCLYHILEGIRIVSLLMLPFMPVSSEIILRSLSYHMDTIDLKTETSVYKIIPDTPIFLNLPPIFPRPK</sequence>
<evidence type="ECO:0000256" key="4">
    <source>
        <dbReference type="ARBA" id="ARBA00022598"/>
    </source>
</evidence>
<evidence type="ECO:0000256" key="3">
    <source>
        <dbReference type="ARBA" id="ARBA00018753"/>
    </source>
</evidence>
<accession>A0A9E2F4I4</accession>
<comment type="function">
    <text evidence="1">Is required not only for elongation of protein synthesis but also for the initiation of all mRNA translation through initiator tRNA(fMet) aminoacylation.</text>
</comment>
<dbReference type="InterPro" id="IPR023457">
    <property type="entry name" value="Met-tRNA_synth_2"/>
</dbReference>
<keyword evidence="6 10" id="KW-0067">ATP-binding</keyword>
<dbReference type="PRINTS" id="PR01041">
    <property type="entry name" value="TRNASYNTHMET"/>
</dbReference>
<evidence type="ECO:0000256" key="7">
    <source>
        <dbReference type="ARBA" id="ARBA00022917"/>
    </source>
</evidence>
<dbReference type="EMBL" id="QLTW01000047">
    <property type="protein sequence ID" value="MBT9145091.1"/>
    <property type="molecule type" value="Genomic_DNA"/>
</dbReference>
<dbReference type="Gene3D" id="2.170.220.10">
    <property type="match status" value="1"/>
</dbReference>
<dbReference type="GO" id="GO:0004825">
    <property type="term" value="F:methionine-tRNA ligase activity"/>
    <property type="evidence" value="ECO:0007669"/>
    <property type="project" value="UniProtKB-EC"/>
</dbReference>
<comment type="similarity">
    <text evidence="10">Belongs to the class-I aminoacyl-tRNA synthetase family.</text>
</comment>
<evidence type="ECO:0000259" key="11">
    <source>
        <dbReference type="Pfam" id="PF09334"/>
    </source>
</evidence>
<gene>
    <name evidence="12" type="primary">metG</name>
    <name evidence="12" type="ORF">DDT42_00960</name>
</gene>
<keyword evidence="7 10" id="KW-0648">Protein biosynthesis</keyword>
<evidence type="ECO:0000313" key="13">
    <source>
        <dbReference type="Proteomes" id="UP000811545"/>
    </source>
</evidence>
<evidence type="ECO:0000256" key="1">
    <source>
        <dbReference type="ARBA" id="ARBA00003314"/>
    </source>
</evidence>